<feature type="binding site" evidence="9">
    <location>
        <position position="748"/>
    </location>
    <ligand>
        <name>substrate</name>
    </ligand>
</feature>
<feature type="binding site" evidence="9">
    <location>
        <begin position="1036"/>
        <end position="1037"/>
    </location>
    <ligand>
        <name>substrate</name>
    </ligand>
</feature>
<dbReference type="GO" id="GO:0016161">
    <property type="term" value="F:beta-amylase activity"/>
    <property type="evidence" value="ECO:0007669"/>
    <property type="project" value="UniProtKB-EC"/>
</dbReference>
<dbReference type="STRING" id="40149.A0A0E0ECQ2"/>
<name>A0A0E0ECQ2_9ORYZ</name>
<feature type="binding site" evidence="9">
    <location>
        <position position="708"/>
    </location>
    <ligand>
        <name>substrate</name>
    </ligand>
</feature>
<feature type="binding site" evidence="9">
    <location>
        <position position="950"/>
    </location>
    <ligand>
        <name>substrate</name>
    </ligand>
</feature>
<evidence type="ECO:0000313" key="13">
    <source>
        <dbReference type="Proteomes" id="UP000008021"/>
    </source>
</evidence>
<evidence type="ECO:0000256" key="3">
    <source>
        <dbReference type="ARBA" id="ARBA00012594"/>
    </source>
</evidence>
<dbReference type="Gene3D" id="3.20.20.80">
    <property type="entry name" value="Glycosidases"/>
    <property type="match status" value="2"/>
</dbReference>
<keyword evidence="13" id="KW-1185">Reference proteome</keyword>
<dbReference type="InterPro" id="IPR001371">
    <property type="entry name" value="Glyco_hydro_14B_pln"/>
</dbReference>
<feature type="compositionally biased region" description="Pro residues" evidence="11">
    <location>
        <begin position="59"/>
        <end position="68"/>
    </location>
</feature>
<evidence type="ECO:0000256" key="6">
    <source>
        <dbReference type="ARBA" id="ARBA00023295"/>
    </source>
</evidence>
<dbReference type="AlphaFoldDB" id="A0A0E0ECQ2"/>
<feature type="region of interest" description="Disordered" evidence="11">
    <location>
        <begin position="56"/>
        <end position="81"/>
    </location>
</feature>
<dbReference type="InterPro" id="IPR017853">
    <property type="entry name" value="GH"/>
</dbReference>
<evidence type="ECO:0000256" key="5">
    <source>
        <dbReference type="ARBA" id="ARBA00023277"/>
    </source>
</evidence>
<evidence type="ECO:0000256" key="9">
    <source>
        <dbReference type="PIRSR" id="PIRSR601554-2"/>
    </source>
</evidence>
<dbReference type="PROSITE" id="PS00506">
    <property type="entry name" value="BETA_AMYLASE_1"/>
    <property type="match status" value="2"/>
</dbReference>
<dbReference type="InterPro" id="IPR001554">
    <property type="entry name" value="Glyco_hydro_14"/>
</dbReference>
<dbReference type="PANTHER" id="PTHR31352:SF60">
    <property type="entry name" value="BETA-AMYLASE"/>
    <property type="match status" value="1"/>
</dbReference>
<evidence type="ECO:0000256" key="8">
    <source>
        <dbReference type="PIRSR" id="PIRSR601554-1"/>
    </source>
</evidence>
<reference evidence="12" key="2">
    <citation type="submission" date="2018-05" db="EMBL/GenBank/DDBJ databases">
        <title>OmerRS3 (Oryza meridionalis Reference Sequence Version 3).</title>
        <authorList>
            <person name="Zhang J."/>
            <person name="Kudrna D."/>
            <person name="Lee S."/>
            <person name="Talag J."/>
            <person name="Welchert J."/>
            <person name="Wing R.A."/>
        </authorList>
    </citation>
    <scope>NUCLEOTIDE SEQUENCE [LARGE SCALE GENOMIC DNA]</scope>
    <source>
        <strain evidence="12">cv. OR44</strain>
    </source>
</reference>
<dbReference type="PRINTS" id="PR00842">
    <property type="entry name" value="GLHYDLASE14B"/>
</dbReference>
<feature type="region of interest" description="Disordered" evidence="11">
    <location>
        <begin position="95"/>
        <end position="114"/>
    </location>
</feature>
<keyword evidence="6 10" id="KW-0326">Glycosidase</keyword>
<dbReference type="EnsemblPlants" id="OMERI07G14520.1">
    <property type="protein sequence ID" value="OMERI07G14520.1"/>
    <property type="gene ID" value="OMERI07G14520"/>
</dbReference>
<protein>
    <recommendedName>
        <fullName evidence="3 10">Beta-amylase</fullName>
        <ecNumber evidence="3 10">3.2.1.2</ecNumber>
    </recommendedName>
</protein>
<dbReference type="Gramene" id="OMERI07G14520.1">
    <property type="protein sequence ID" value="OMERI07G14520.1"/>
    <property type="gene ID" value="OMERI07G14520"/>
</dbReference>
<proteinExistence type="inferred from homology"/>
<dbReference type="GO" id="GO:0000272">
    <property type="term" value="P:polysaccharide catabolic process"/>
    <property type="evidence" value="ECO:0007669"/>
    <property type="project" value="UniProtKB-KW"/>
</dbReference>
<feature type="active site" description="Proton acceptor" evidence="8">
    <location>
        <position position="1035"/>
    </location>
</feature>
<keyword evidence="5 10" id="KW-0119">Carbohydrate metabolism</keyword>
<evidence type="ECO:0000256" key="10">
    <source>
        <dbReference type="RuleBase" id="RU000509"/>
    </source>
</evidence>
<dbReference type="Proteomes" id="UP000008021">
    <property type="component" value="Chromosome 7"/>
</dbReference>
<sequence length="1167" mass="130601">MNTCSILPNTHRQKGDRFLCHADGMARQVANDICQEFTGQNHEHVRLQQRWTCRSRAPSPAPLLPPPATGRRRRRVAADSQKTVASLRVRAIAAESEQASPLPEPPPLLTEEEEEENMLANYVPVYVMLPLGVVTAENELEDAAGLRARLRRLRREAGVDGVMADVWWGIVEAAGPARYEWRAYRQLFRVAQEEGLKVQAIMSFHACGGNVGDAVTIPLPRWVRDVGDADPDVYYTSPGGARNHEYLTIGVDDRPLFHGRTAIQLYADFMKSFRENMADFLDSGLIVDIEVGLGPAGELRYPSYPESQGWEFPGIGQFQCYDKYLEEDFRAAATEAGHPEWELPGDAAGEYNDTPEDTRFFAADGGTYLTEAGRFFLTWYSSKLLEHGDRVLDEANLAFLGCNLKLAAKVSGIHWWYRHPSHAAELAAGYYNVPGRDGYRPVARMLARHDGAVLNFTCAEMRDSEQPPEAMSSPERLVRQALSAAWREGVEAACENALSRYDRRGYNQMLLNARPNGVGPAAGGGGAPPRRVAAVTYLRLSDELLTATYFRAFKAFVRKMHADQDCCPDPARYGRPMRPLERSGPEVAIERLLDATAPEPPYPFDGETDMSVGGGLAELIDWVFDKHMSVLPHFIKPSSVSNKTVKLVFSEHTQPATMAGNLLANYVQVNVMLPLDVVTVDNKFEKVDETRAQLKKLTEAGVDGVMVDVWWGLVEGKGPGSYDWEAYKQLFRLVQEAGLKLQAIMSFHQCGGNVGDIVNIPIPQWVRDVGANDPDIFYTNRGGARNIEYLTLGVDDQPLFHGRTAIQMYVDYMKSFRENMAEFLDAGVIVDIEVGLGPAGEMRYPSYPQSQGWVFPGIGEFICYDKYLEADFKAEAAKAGHPEWELPDDAGEYNDTPEKTRFFTDNGTYVTEKGKFFLTWYSNKLIKHGDKILDEANKVFLGCRVQLAIKISGIHWWYRVPNHAAELTAGYYNLDNRDGYRTIARMLTRHRACVNFTCAEMRDSEQSSEAKSAPEELVQQVLSAGWREGLHVACENALGRYDATAYNTILRNSRPTGINKNGPPEHKLFGFTYLRLSDELLEGQNYSTFKTFVKRMHANLGYSSNVDPLEPLQRSMPEMPIGKILQAAHPKLAPFPFDENTDLPHRQQVACNFAHAPGHRHTQESGI</sequence>
<evidence type="ECO:0000313" key="12">
    <source>
        <dbReference type="EnsemblPlants" id="OMERI07G14520.1"/>
    </source>
</evidence>
<dbReference type="Pfam" id="PF01373">
    <property type="entry name" value="Glyco_hydro_14"/>
    <property type="match status" value="2"/>
</dbReference>
<dbReference type="EC" id="3.2.1.2" evidence="3 10"/>
<organism evidence="12">
    <name type="scientific">Oryza meridionalis</name>
    <dbReference type="NCBI Taxonomy" id="40149"/>
    <lineage>
        <taxon>Eukaryota</taxon>
        <taxon>Viridiplantae</taxon>
        <taxon>Streptophyta</taxon>
        <taxon>Embryophyta</taxon>
        <taxon>Tracheophyta</taxon>
        <taxon>Spermatophyta</taxon>
        <taxon>Magnoliopsida</taxon>
        <taxon>Liliopsida</taxon>
        <taxon>Poales</taxon>
        <taxon>Poaceae</taxon>
        <taxon>BOP clade</taxon>
        <taxon>Oryzoideae</taxon>
        <taxon>Oryzeae</taxon>
        <taxon>Oryzinae</taxon>
        <taxon>Oryza</taxon>
    </lineage>
</organism>
<comment type="similarity">
    <text evidence="2 10">Belongs to the glycosyl hydrolase 14 family.</text>
</comment>
<feature type="binding site" evidence="9">
    <location>
        <position position="756"/>
    </location>
    <ligand>
        <name>substrate</name>
    </ligand>
</feature>
<feature type="active site" description="Proton donor" evidence="8">
    <location>
        <position position="841"/>
    </location>
</feature>
<dbReference type="PROSITE" id="PS00679">
    <property type="entry name" value="BETA_AMYLASE_2"/>
    <property type="match status" value="2"/>
</dbReference>
<evidence type="ECO:0000256" key="11">
    <source>
        <dbReference type="SAM" id="MobiDB-lite"/>
    </source>
</evidence>
<accession>A0A0E0ECQ2</accession>
<keyword evidence="7 10" id="KW-0624">Polysaccharide degradation</keyword>
<feature type="binding site" evidence="9">
    <location>
        <position position="997"/>
    </location>
    <ligand>
        <name>substrate</name>
    </ligand>
</feature>
<evidence type="ECO:0000256" key="7">
    <source>
        <dbReference type="ARBA" id="ARBA00023326"/>
    </source>
</evidence>
<evidence type="ECO:0000256" key="4">
    <source>
        <dbReference type="ARBA" id="ARBA00022801"/>
    </source>
</evidence>
<dbReference type="PANTHER" id="PTHR31352">
    <property type="entry name" value="BETA-AMYLASE 1, CHLOROPLASTIC"/>
    <property type="match status" value="1"/>
</dbReference>
<feature type="binding site" evidence="9">
    <location>
        <position position="955"/>
    </location>
    <ligand>
        <name>substrate</name>
    </ligand>
</feature>
<evidence type="ECO:0000256" key="2">
    <source>
        <dbReference type="ARBA" id="ARBA00005652"/>
    </source>
</evidence>
<dbReference type="PRINTS" id="PR00750">
    <property type="entry name" value="BETAAMYLASE"/>
</dbReference>
<dbReference type="InterPro" id="IPR018238">
    <property type="entry name" value="Glyco_hydro_14_CS"/>
</dbReference>
<dbReference type="SUPFAM" id="SSF51445">
    <property type="entry name" value="(Trans)glycosidases"/>
    <property type="match status" value="2"/>
</dbReference>
<reference evidence="12" key="1">
    <citation type="submission" date="2015-04" db="UniProtKB">
        <authorList>
            <consortium name="EnsemblPlants"/>
        </authorList>
    </citation>
    <scope>IDENTIFICATION</scope>
</reference>
<dbReference type="FunFam" id="3.20.20.80:FF:000066">
    <property type="entry name" value="Beta-amylase"/>
    <property type="match status" value="2"/>
</dbReference>
<keyword evidence="4 10" id="KW-0378">Hydrolase</keyword>
<feature type="binding site" evidence="9">
    <location>
        <position position="1075"/>
    </location>
    <ligand>
        <name>substrate</name>
    </ligand>
</feature>
<evidence type="ECO:0000256" key="1">
    <source>
        <dbReference type="ARBA" id="ARBA00000546"/>
    </source>
</evidence>
<comment type="catalytic activity">
    <reaction evidence="1 10">
        <text>Hydrolysis of (1-&gt;4)-alpha-D-glucosidic linkages in polysaccharides so as to remove successive maltose units from the non-reducing ends of the chains.</text>
        <dbReference type="EC" id="3.2.1.2"/>
    </reaction>
</comment>